<reference evidence="1" key="1">
    <citation type="submission" date="2022-07" db="EMBL/GenBank/DDBJ databases">
        <authorList>
            <person name="Jung M.-Y."/>
            <person name="Lee M."/>
        </authorList>
    </citation>
    <scope>NUCLEOTIDE SEQUENCE</scope>
    <source>
        <strain evidence="1">S8</strain>
    </source>
</reference>
<organism evidence="1 2">
    <name type="scientific">Granulicatella seriolae</name>
    <dbReference type="NCBI Taxonomy" id="2967226"/>
    <lineage>
        <taxon>Bacteria</taxon>
        <taxon>Bacillati</taxon>
        <taxon>Bacillota</taxon>
        <taxon>Bacilli</taxon>
        <taxon>Lactobacillales</taxon>
        <taxon>Carnobacteriaceae</taxon>
        <taxon>Granulicatella</taxon>
    </lineage>
</organism>
<gene>
    <name evidence="1" type="ORF">NPA36_10140</name>
</gene>
<evidence type="ECO:0008006" key="3">
    <source>
        <dbReference type="Google" id="ProtNLM"/>
    </source>
</evidence>
<name>A0ABT1WQT0_9LACT</name>
<dbReference type="EMBL" id="JANHNZ010000019">
    <property type="protein sequence ID" value="MCQ9210892.1"/>
    <property type="molecule type" value="Genomic_DNA"/>
</dbReference>
<reference evidence="1" key="2">
    <citation type="journal article" date="2023" name="Curr. Microbiol.">
        <title>Granulicatella seriolae sp. nov., a Novel Facultative Anaerobe Isolated from Yellowtail Marine Fish.</title>
        <authorList>
            <person name="Lee M."/>
            <person name="Choi Y.J."/>
            <person name="Farooq A."/>
            <person name="Jeong J.B."/>
            <person name="Jung M.Y."/>
        </authorList>
    </citation>
    <scope>NUCLEOTIDE SEQUENCE</scope>
    <source>
        <strain evidence="1">S8</strain>
    </source>
</reference>
<dbReference type="SUPFAM" id="SSF160631">
    <property type="entry name" value="SMI1/KNR4-like"/>
    <property type="match status" value="1"/>
</dbReference>
<dbReference type="RefSeq" id="WP_256946002.1">
    <property type="nucleotide sequence ID" value="NZ_JANHNZ010000019.1"/>
</dbReference>
<sequence length="280" mass="31800">MIQDSLVSPIPQEPFDENDRQIHSDIRLSDLPISYLGLLKNDGAGYLTKTKLPTIEPTRDGLDYVLLNGIYGWTSGTDFPSIYAKEFQPQETGLPPYFVAFFVDDNKWFCFDYSASFVDGSFDADSVSPPSIRLIDREMDQWLCLADSFDQLLAMLEVAPLLDESLLDISPDASFSLSYHQGQARLGSSRNAAELAMLLDYYQDLPKKSWYLAWLRWLLVERVEFQGMIADALLFQLDYLYGDILQEGQASREELRLLLETAQSLSLDDLSSALQERLSE</sequence>
<protein>
    <recommendedName>
        <fullName evidence="3">SMI1/KNR4 family protein</fullName>
    </recommendedName>
</protein>
<evidence type="ECO:0000313" key="1">
    <source>
        <dbReference type="EMBL" id="MCQ9210892.1"/>
    </source>
</evidence>
<accession>A0ABT1WQT0</accession>
<dbReference type="InterPro" id="IPR037883">
    <property type="entry name" value="Knr4/Smi1-like_sf"/>
</dbReference>
<comment type="caution">
    <text evidence="1">The sequence shown here is derived from an EMBL/GenBank/DDBJ whole genome shotgun (WGS) entry which is preliminary data.</text>
</comment>
<dbReference type="Proteomes" id="UP001059480">
    <property type="component" value="Unassembled WGS sequence"/>
</dbReference>
<evidence type="ECO:0000313" key="2">
    <source>
        <dbReference type="Proteomes" id="UP001059480"/>
    </source>
</evidence>
<dbReference type="Gene3D" id="3.40.1580.10">
    <property type="entry name" value="SMI1/KNR4-like"/>
    <property type="match status" value="1"/>
</dbReference>
<keyword evidence="2" id="KW-1185">Reference proteome</keyword>
<proteinExistence type="predicted"/>
<reference evidence="1" key="3">
    <citation type="journal article" date="2023" name="Microbiol. Resour. Announc.">
        <title>Draft Genome Sequence of Granulicatella sp. Strain S8, Isolated from a Marine Fish, Seriola quinqueradiata.</title>
        <authorList>
            <person name="Lee M."/>
            <person name="Farooq A."/>
            <person name="Jeong J.B."/>
            <person name="Jung M.Y."/>
        </authorList>
    </citation>
    <scope>NUCLEOTIDE SEQUENCE</scope>
    <source>
        <strain evidence="1">S8</strain>
    </source>
</reference>